<dbReference type="Pfam" id="PF00392">
    <property type="entry name" value="GntR"/>
    <property type="match status" value="1"/>
</dbReference>
<dbReference type="PROSITE" id="PS50949">
    <property type="entry name" value="HTH_GNTR"/>
    <property type="match status" value="1"/>
</dbReference>
<dbReference type="SMART" id="SM00866">
    <property type="entry name" value="UTRA"/>
    <property type="match status" value="1"/>
</dbReference>
<evidence type="ECO:0000256" key="2">
    <source>
        <dbReference type="ARBA" id="ARBA00023125"/>
    </source>
</evidence>
<dbReference type="EMBL" id="JAIKTU010000007">
    <property type="protein sequence ID" value="MBY0755789.1"/>
    <property type="molecule type" value="Genomic_DNA"/>
</dbReference>
<dbReference type="InterPro" id="IPR000524">
    <property type="entry name" value="Tscrpt_reg_HTH_GntR"/>
</dbReference>
<comment type="caution">
    <text evidence="5">The sequence shown here is derived from an EMBL/GenBank/DDBJ whole genome shotgun (WGS) entry which is preliminary data.</text>
</comment>
<keyword evidence="1" id="KW-0805">Transcription regulation</keyword>
<dbReference type="PRINTS" id="PR00035">
    <property type="entry name" value="HTHGNTR"/>
</dbReference>
<evidence type="ECO:0000313" key="5">
    <source>
        <dbReference type="EMBL" id="MBY0755789.1"/>
    </source>
</evidence>
<sequence length="242" mass="28453">MKVIDKNSRIPLYLQLMDILIEKINKSLGENEQLLSEREICEIYDVSRTTVRQALDELERDGYIYKVHGKGTFVAPKRVNQDLVSFYSFTEEMKKIGKEPSSQIVGFEIIQSGDKLASKFKMKEEDLVYKIIRIRKADNVPMMYEITYLPFERFEGLSKEQLEGRAMYDVLTKEYNTKLTFAEEYFEPILTNKLESIYLEIHEGAPSLKIERYTYENSKLIEYTVGIARGDKFKYRVQLKNN</sequence>
<protein>
    <submittedName>
        <fullName evidence="5">GntR family transcriptional regulator</fullName>
    </submittedName>
</protein>
<dbReference type="RefSeq" id="WP_221861133.1">
    <property type="nucleotide sequence ID" value="NZ_JAIKTU010000007.1"/>
</dbReference>
<dbReference type="InterPro" id="IPR036390">
    <property type="entry name" value="WH_DNA-bd_sf"/>
</dbReference>
<dbReference type="SUPFAM" id="SSF46785">
    <property type="entry name" value="Winged helix' DNA-binding domain"/>
    <property type="match status" value="1"/>
</dbReference>
<keyword evidence="3" id="KW-0804">Transcription</keyword>
<evidence type="ECO:0000313" key="6">
    <source>
        <dbReference type="Proteomes" id="UP001299068"/>
    </source>
</evidence>
<dbReference type="InterPro" id="IPR028978">
    <property type="entry name" value="Chorismate_lyase_/UTRA_dom_sf"/>
</dbReference>
<keyword evidence="2" id="KW-0238">DNA-binding</keyword>
<dbReference type="Pfam" id="PF07702">
    <property type="entry name" value="UTRA"/>
    <property type="match status" value="1"/>
</dbReference>
<dbReference type="SMART" id="SM00345">
    <property type="entry name" value="HTH_GNTR"/>
    <property type="match status" value="1"/>
</dbReference>
<dbReference type="PANTHER" id="PTHR44846:SF1">
    <property type="entry name" value="MANNOSYL-D-GLYCERATE TRANSPORT_METABOLISM SYSTEM REPRESSOR MNGR-RELATED"/>
    <property type="match status" value="1"/>
</dbReference>
<dbReference type="InterPro" id="IPR050679">
    <property type="entry name" value="Bact_HTH_transcr_reg"/>
</dbReference>
<reference evidence="5 6" key="1">
    <citation type="journal article" date="2021" name="Cell Host Microbe">
        <title>in vivo commensal control of Clostridioides difficile virulence.</title>
        <authorList>
            <person name="Girinathan B.P."/>
            <person name="Dibenedetto N."/>
            <person name="Worley J.N."/>
            <person name="Peltier J."/>
            <person name="Arrieta-Ortiz M.L."/>
            <person name="Rupa Christinal Immanuel S."/>
            <person name="Lavin R."/>
            <person name="Delaney M.L."/>
            <person name="Cummins C."/>
            <person name="Hoffmann M."/>
            <person name="Luo Y."/>
            <person name="Gonzalez-Escalona N."/>
            <person name="Allard M."/>
            <person name="Onderdonk A.B."/>
            <person name="Gerber G.K."/>
            <person name="Sonenshein A.L."/>
            <person name="Baliga N."/>
            <person name="Dupuy B."/>
            <person name="Bry L."/>
        </authorList>
    </citation>
    <scope>NUCLEOTIDE SEQUENCE [LARGE SCALE GENOMIC DNA]</scope>
    <source>
        <strain evidence="5 6">DSM 599</strain>
    </source>
</reference>
<accession>A0ABS7KY96</accession>
<evidence type="ECO:0000256" key="3">
    <source>
        <dbReference type="ARBA" id="ARBA00023163"/>
    </source>
</evidence>
<dbReference type="InterPro" id="IPR011663">
    <property type="entry name" value="UTRA"/>
</dbReference>
<gene>
    <name evidence="5" type="ORF">K5V21_10010</name>
</gene>
<organism evidence="5 6">
    <name type="scientific">Clostridium sardiniense</name>
    <name type="common">Clostridium absonum</name>
    <dbReference type="NCBI Taxonomy" id="29369"/>
    <lineage>
        <taxon>Bacteria</taxon>
        <taxon>Bacillati</taxon>
        <taxon>Bacillota</taxon>
        <taxon>Clostridia</taxon>
        <taxon>Eubacteriales</taxon>
        <taxon>Clostridiaceae</taxon>
        <taxon>Clostridium</taxon>
    </lineage>
</organism>
<evidence type="ECO:0000256" key="1">
    <source>
        <dbReference type="ARBA" id="ARBA00023015"/>
    </source>
</evidence>
<evidence type="ECO:0000259" key="4">
    <source>
        <dbReference type="PROSITE" id="PS50949"/>
    </source>
</evidence>
<dbReference type="Gene3D" id="1.10.10.10">
    <property type="entry name" value="Winged helix-like DNA-binding domain superfamily/Winged helix DNA-binding domain"/>
    <property type="match status" value="1"/>
</dbReference>
<dbReference type="Proteomes" id="UP001299068">
    <property type="component" value="Unassembled WGS sequence"/>
</dbReference>
<keyword evidence="6" id="KW-1185">Reference proteome</keyword>
<proteinExistence type="predicted"/>
<feature type="domain" description="HTH gntR-type" evidence="4">
    <location>
        <begin position="10"/>
        <end position="77"/>
    </location>
</feature>
<name>A0ABS7KY96_CLOSR</name>
<dbReference type="SUPFAM" id="SSF64288">
    <property type="entry name" value="Chorismate lyase-like"/>
    <property type="match status" value="1"/>
</dbReference>
<dbReference type="Gene3D" id="3.40.1410.10">
    <property type="entry name" value="Chorismate lyase-like"/>
    <property type="match status" value="1"/>
</dbReference>
<dbReference type="CDD" id="cd07377">
    <property type="entry name" value="WHTH_GntR"/>
    <property type="match status" value="1"/>
</dbReference>
<dbReference type="InterPro" id="IPR036388">
    <property type="entry name" value="WH-like_DNA-bd_sf"/>
</dbReference>
<dbReference type="PANTHER" id="PTHR44846">
    <property type="entry name" value="MANNOSYL-D-GLYCERATE TRANSPORT/METABOLISM SYSTEM REPRESSOR MNGR-RELATED"/>
    <property type="match status" value="1"/>
</dbReference>